<comment type="caution">
    <text evidence="1">The sequence shown here is derived from an EMBL/GenBank/DDBJ whole genome shotgun (WGS) entry which is preliminary data.</text>
</comment>
<name>A0ABT2NG22_9CYAN</name>
<sequence>MRHDTDIIGIYPEQLSGYVPLISFKTEDQKQAAENYITEEVDVFFAKIFYNQKKPKYQPIPYSQLITEKDFKIVDIEYFYLNLFYDLMRNRATHKLESTIKWCITFDVKCAPIQLAWHSPHYKGSNPPNPNDETGLPYRKFGTIDINGYPVFY</sequence>
<evidence type="ECO:0000313" key="1">
    <source>
        <dbReference type="EMBL" id="MCT7981655.1"/>
    </source>
</evidence>
<keyword evidence="2" id="KW-1185">Reference proteome</keyword>
<dbReference type="Proteomes" id="UP001525961">
    <property type="component" value="Unassembled WGS sequence"/>
</dbReference>
<dbReference type="RefSeq" id="WP_261237801.1">
    <property type="nucleotide sequence ID" value="NZ_JAMXFA010000094.1"/>
</dbReference>
<dbReference type="EMBL" id="JAMXFA010000094">
    <property type="protein sequence ID" value="MCT7981655.1"/>
    <property type="molecule type" value="Genomic_DNA"/>
</dbReference>
<accession>A0ABT2NG22</accession>
<gene>
    <name evidence="1" type="ORF">NG792_28435</name>
</gene>
<proteinExistence type="predicted"/>
<reference evidence="1 2" key="1">
    <citation type="journal article" date="2022" name="Front. Microbiol.">
        <title>High genomic differentiation and limited gene flow indicate recent cryptic speciation within the genus Laspinema (cyanobacteria).</title>
        <authorList>
            <person name="Stanojkovic A."/>
            <person name="Skoupy S."/>
            <person name="Skaloud P."/>
            <person name="Dvorak P."/>
        </authorList>
    </citation>
    <scope>NUCLEOTIDE SEQUENCE [LARGE SCALE GENOMIC DNA]</scope>
    <source>
        <strain evidence="1 2">D3b</strain>
    </source>
</reference>
<protein>
    <submittedName>
        <fullName evidence="1">Uncharacterized protein</fullName>
    </submittedName>
</protein>
<organism evidence="1 2">
    <name type="scientific">Laspinema olomoucense D3b</name>
    <dbReference type="NCBI Taxonomy" id="2953688"/>
    <lineage>
        <taxon>Bacteria</taxon>
        <taxon>Bacillati</taxon>
        <taxon>Cyanobacteriota</taxon>
        <taxon>Cyanophyceae</taxon>
        <taxon>Oscillatoriophycideae</taxon>
        <taxon>Oscillatoriales</taxon>
        <taxon>Laspinemataceae</taxon>
        <taxon>Laspinema</taxon>
        <taxon>Laspinema olomoucense</taxon>
    </lineage>
</organism>
<evidence type="ECO:0000313" key="2">
    <source>
        <dbReference type="Proteomes" id="UP001525961"/>
    </source>
</evidence>